<evidence type="ECO:0000313" key="2">
    <source>
        <dbReference type="EMBL" id="GAA1903113.1"/>
    </source>
</evidence>
<dbReference type="CDD" id="cd04301">
    <property type="entry name" value="NAT_SF"/>
    <property type="match status" value="1"/>
</dbReference>
<dbReference type="Gene3D" id="3.40.630.30">
    <property type="match status" value="1"/>
</dbReference>
<dbReference type="SUPFAM" id="SSF55729">
    <property type="entry name" value="Acyl-CoA N-acyltransferases (Nat)"/>
    <property type="match status" value="1"/>
</dbReference>
<dbReference type="Proteomes" id="UP001500784">
    <property type="component" value="Unassembled WGS sequence"/>
</dbReference>
<protein>
    <recommendedName>
        <fullName evidence="1">N-acetyltransferase domain-containing protein</fullName>
    </recommendedName>
</protein>
<comment type="caution">
    <text evidence="2">The sequence shown here is derived from an EMBL/GenBank/DDBJ whole genome shotgun (WGS) entry which is preliminary data.</text>
</comment>
<proteinExistence type="predicted"/>
<evidence type="ECO:0000259" key="1">
    <source>
        <dbReference type="PROSITE" id="PS51186"/>
    </source>
</evidence>
<dbReference type="PROSITE" id="PS51186">
    <property type="entry name" value="GNAT"/>
    <property type="match status" value="1"/>
</dbReference>
<evidence type="ECO:0000313" key="3">
    <source>
        <dbReference type="Proteomes" id="UP001500784"/>
    </source>
</evidence>
<sequence>MQIREATLDDLEHVAAVCDAGGRPRWTSAMIVPRDQRVVLVAVMQGAVVGVAKTHHYPGPEDNAPAGHYLGGVEVAPEFRRRGIGSELTRVRLELIWAWASAAYYFTNEHNTASIRMHETHAFRPVARLREIRGVTADDGRSELILFEASR</sequence>
<feature type="domain" description="N-acetyltransferase" evidence="1">
    <location>
        <begin position="1"/>
        <end position="148"/>
    </location>
</feature>
<name>A0ABN2NU29_9MICC</name>
<dbReference type="PANTHER" id="PTHR43072:SF60">
    <property type="entry name" value="L-2,4-DIAMINOBUTYRIC ACID ACETYLTRANSFERASE"/>
    <property type="match status" value="1"/>
</dbReference>
<dbReference type="EMBL" id="BAAALV010000001">
    <property type="protein sequence ID" value="GAA1903113.1"/>
    <property type="molecule type" value="Genomic_DNA"/>
</dbReference>
<dbReference type="PANTHER" id="PTHR43072">
    <property type="entry name" value="N-ACETYLTRANSFERASE"/>
    <property type="match status" value="1"/>
</dbReference>
<reference evidence="2 3" key="1">
    <citation type="journal article" date="2019" name="Int. J. Syst. Evol. Microbiol.">
        <title>The Global Catalogue of Microorganisms (GCM) 10K type strain sequencing project: providing services to taxonomists for standard genome sequencing and annotation.</title>
        <authorList>
            <consortium name="The Broad Institute Genomics Platform"/>
            <consortium name="The Broad Institute Genome Sequencing Center for Infectious Disease"/>
            <person name="Wu L."/>
            <person name="Ma J."/>
        </authorList>
    </citation>
    <scope>NUCLEOTIDE SEQUENCE [LARGE SCALE GENOMIC DNA]</scope>
    <source>
        <strain evidence="2 3">JCM 13316</strain>
    </source>
</reference>
<dbReference type="InterPro" id="IPR000182">
    <property type="entry name" value="GNAT_dom"/>
</dbReference>
<keyword evidence="3" id="KW-1185">Reference proteome</keyword>
<dbReference type="RefSeq" id="WP_152227735.1">
    <property type="nucleotide sequence ID" value="NZ_BAAALV010000001.1"/>
</dbReference>
<gene>
    <name evidence="2" type="ORF">GCM10009688_03820</name>
</gene>
<dbReference type="Pfam" id="PF00583">
    <property type="entry name" value="Acetyltransf_1"/>
    <property type="match status" value="1"/>
</dbReference>
<accession>A0ABN2NU29</accession>
<dbReference type="InterPro" id="IPR016181">
    <property type="entry name" value="Acyl_CoA_acyltransferase"/>
</dbReference>
<organism evidence="2 3">
    <name type="scientific">Arthrobacter gandavensis</name>
    <dbReference type="NCBI Taxonomy" id="169960"/>
    <lineage>
        <taxon>Bacteria</taxon>
        <taxon>Bacillati</taxon>
        <taxon>Actinomycetota</taxon>
        <taxon>Actinomycetes</taxon>
        <taxon>Micrococcales</taxon>
        <taxon>Micrococcaceae</taxon>
        <taxon>Arthrobacter</taxon>
    </lineage>
</organism>